<dbReference type="InterPro" id="IPR011701">
    <property type="entry name" value="MFS"/>
</dbReference>
<keyword evidence="6 7" id="KW-0472">Membrane</keyword>
<accession>A0A0B2BPB5</accession>
<keyword evidence="4 7" id="KW-0812">Transmembrane</keyword>
<feature type="domain" description="Major facilitator superfamily (MFS) profile" evidence="8">
    <location>
        <begin position="17"/>
        <end position="456"/>
    </location>
</feature>
<evidence type="ECO:0000256" key="2">
    <source>
        <dbReference type="ARBA" id="ARBA00022448"/>
    </source>
</evidence>
<gene>
    <name evidence="9" type="ORF">CLV56_0760</name>
</gene>
<keyword evidence="10" id="KW-1185">Reference proteome</keyword>
<feature type="transmembrane region" description="Helical" evidence="7">
    <location>
        <begin position="82"/>
        <end position="100"/>
    </location>
</feature>
<dbReference type="SUPFAM" id="SSF103473">
    <property type="entry name" value="MFS general substrate transporter"/>
    <property type="match status" value="1"/>
</dbReference>
<comment type="subcellular location">
    <subcellularLocation>
        <location evidence="1">Cell membrane</location>
        <topology evidence="1">Multi-pass membrane protein</topology>
    </subcellularLocation>
</comment>
<feature type="transmembrane region" description="Helical" evidence="7">
    <location>
        <begin position="106"/>
        <end position="126"/>
    </location>
</feature>
<organism evidence="9 10">
    <name type="scientific">Mumia flava</name>
    <dbReference type="NCBI Taxonomy" id="1348852"/>
    <lineage>
        <taxon>Bacteria</taxon>
        <taxon>Bacillati</taxon>
        <taxon>Actinomycetota</taxon>
        <taxon>Actinomycetes</taxon>
        <taxon>Propionibacteriales</taxon>
        <taxon>Nocardioidaceae</taxon>
        <taxon>Mumia</taxon>
    </lineage>
</organism>
<dbReference type="AlphaFoldDB" id="A0A0B2BPB5"/>
<evidence type="ECO:0000256" key="3">
    <source>
        <dbReference type="ARBA" id="ARBA00022475"/>
    </source>
</evidence>
<dbReference type="GO" id="GO:0022857">
    <property type="term" value="F:transmembrane transporter activity"/>
    <property type="evidence" value="ECO:0007669"/>
    <property type="project" value="InterPro"/>
</dbReference>
<feature type="transmembrane region" description="Helical" evidence="7">
    <location>
        <begin position="15"/>
        <end position="35"/>
    </location>
</feature>
<keyword evidence="3" id="KW-1003">Cell membrane</keyword>
<evidence type="ECO:0000256" key="7">
    <source>
        <dbReference type="SAM" id="Phobius"/>
    </source>
</evidence>
<feature type="transmembrane region" description="Helical" evidence="7">
    <location>
        <begin position="55"/>
        <end position="75"/>
    </location>
</feature>
<keyword evidence="5 7" id="KW-1133">Transmembrane helix</keyword>
<dbReference type="PANTHER" id="PTHR42718">
    <property type="entry name" value="MAJOR FACILITATOR SUPERFAMILY MULTIDRUG TRANSPORTER MFSC"/>
    <property type="match status" value="1"/>
</dbReference>
<feature type="transmembrane region" description="Helical" evidence="7">
    <location>
        <begin position="138"/>
        <end position="155"/>
    </location>
</feature>
<dbReference type="InterPro" id="IPR020846">
    <property type="entry name" value="MFS_dom"/>
</dbReference>
<dbReference type="PROSITE" id="PS00216">
    <property type="entry name" value="SUGAR_TRANSPORT_1"/>
    <property type="match status" value="1"/>
</dbReference>
<reference evidence="9 10" key="1">
    <citation type="submission" date="2017-11" db="EMBL/GenBank/DDBJ databases">
        <title>Genomic Encyclopedia of Archaeal and Bacterial Type Strains, Phase II (KMG-II): From Individual Species to Whole Genera.</title>
        <authorList>
            <person name="Goeker M."/>
        </authorList>
    </citation>
    <scope>NUCLEOTIDE SEQUENCE [LARGE SCALE GENOMIC DNA]</scope>
    <source>
        <strain evidence="9 10">DSM 27763</strain>
    </source>
</reference>
<dbReference type="OrthoDB" id="7375466at2"/>
<dbReference type="GO" id="GO:0005886">
    <property type="term" value="C:plasma membrane"/>
    <property type="evidence" value="ECO:0007669"/>
    <property type="project" value="UniProtKB-SubCell"/>
</dbReference>
<evidence type="ECO:0000256" key="6">
    <source>
        <dbReference type="ARBA" id="ARBA00023136"/>
    </source>
</evidence>
<dbReference type="Gene3D" id="1.20.1720.10">
    <property type="entry name" value="Multidrug resistance protein D"/>
    <property type="match status" value="1"/>
</dbReference>
<feature type="transmembrane region" description="Helical" evidence="7">
    <location>
        <begin position="337"/>
        <end position="361"/>
    </location>
</feature>
<dbReference type="RefSeq" id="WP_039345662.1">
    <property type="nucleotide sequence ID" value="NZ_PGEZ01000001.1"/>
</dbReference>
<dbReference type="Proteomes" id="UP000230842">
    <property type="component" value="Unassembled WGS sequence"/>
</dbReference>
<evidence type="ECO:0000313" key="10">
    <source>
        <dbReference type="Proteomes" id="UP000230842"/>
    </source>
</evidence>
<feature type="transmembrane region" description="Helical" evidence="7">
    <location>
        <begin position="430"/>
        <end position="452"/>
    </location>
</feature>
<protein>
    <submittedName>
        <fullName evidence="9">EmrB/QacA subfamily drug resistance transporter</fullName>
    </submittedName>
</protein>
<dbReference type="PROSITE" id="PS50850">
    <property type="entry name" value="MFS"/>
    <property type="match status" value="1"/>
</dbReference>
<dbReference type="Pfam" id="PF07690">
    <property type="entry name" value="MFS_1"/>
    <property type="match status" value="1"/>
</dbReference>
<dbReference type="PANTHER" id="PTHR42718:SF46">
    <property type="entry name" value="BLR6921 PROTEIN"/>
    <property type="match status" value="1"/>
</dbReference>
<comment type="caution">
    <text evidence="9">The sequence shown here is derived from an EMBL/GenBank/DDBJ whole genome shotgun (WGS) entry which is preliminary data.</text>
</comment>
<feature type="transmembrane region" description="Helical" evidence="7">
    <location>
        <begin position="167"/>
        <end position="190"/>
    </location>
</feature>
<feature type="transmembrane region" description="Helical" evidence="7">
    <location>
        <begin position="233"/>
        <end position="251"/>
    </location>
</feature>
<dbReference type="InterPro" id="IPR036259">
    <property type="entry name" value="MFS_trans_sf"/>
</dbReference>
<evidence type="ECO:0000259" key="8">
    <source>
        <dbReference type="PROSITE" id="PS50850"/>
    </source>
</evidence>
<evidence type="ECO:0000313" key="9">
    <source>
        <dbReference type="EMBL" id="PJJ56551.1"/>
    </source>
</evidence>
<evidence type="ECO:0000256" key="1">
    <source>
        <dbReference type="ARBA" id="ARBA00004651"/>
    </source>
</evidence>
<proteinExistence type="predicted"/>
<evidence type="ECO:0000256" key="4">
    <source>
        <dbReference type="ARBA" id="ARBA00022692"/>
    </source>
</evidence>
<dbReference type="InterPro" id="IPR005829">
    <property type="entry name" value="Sugar_transporter_CS"/>
</dbReference>
<feature type="transmembrane region" description="Helical" evidence="7">
    <location>
        <begin position="402"/>
        <end position="424"/>
    </location>
</feature>
<dbReference type="EMBL" id="PGEZ01000001">
    <property type="protein sequence ID" value="PJJ56551.1"/>
    <property type="molecule type" value="Genomic_DNA"/>
</dbReference>
<feature type="transmembrane region" description="Helical" evidence="7">
    <location>
        <begin position="202"/>
        <end position="221"/>
    </location>
</feature>
<name>A0A0B2BPB5_9ACTN</name>
<evidence type="ECO:0000256" key="5">
    <source>
        <dbReference type="ARBA" id="ARBA00022989"/>
    </source>
</evidence>
<keyword evidence="2" id="KW-0813">Transport</keyword>
<dbReference type="Gene3D" id="1.20.1250.20">
    <property type="entry name" value="MFS general substrate transporter like domains"/>
    <property type="match status" value="1"/>
</dbReference>
<dbReference type="CDD" id="cd17321">
    <property type="entry name" value="MFS_MMR_MDR_like"/>
    <property type="match status" value="1"/>
</dbReference>
<feature type="transmembrane region" description="Helical" evidence="7">
    <location>
        <begin position="367"/>
        <end position="390"/>
    </location>
</feature>
<sequence>MTEQASTERLDRSTVLALVAMCLGVFVVANDFTALSVAVVQIEDDLGTSLNRVQWVINAYTVVFGVLIVTGGRLADMFGRRLVFLIGAAVFGLFSLLGGLTDDIGLLIGARAVMGVGAAMMWPSVLGMMYEILPEARASLAGGLVIGVAGLGNALGPLTAGVLTDTVGWRCVFFVNVPVALVAIVVTLWAVPRSTTGGRQRVDYLGIATLSAAVILLLVGLDTGTTVGFDDPGVIATIVVGALLLPVFVVVQRRMGDDALVPRRITRSRRFTASVVSVVPMAAVLFGALVYVPQYTEKVLGWDALAAGAGLLPMMLVFALVSLAATTLYDRLGARPVVGAGAVCLALGAVWLAATIGSGYAVLVPGLLTIGVGIGLYFSALTTVAVTAVADSDASLAGGVVYMANIAAGSLWIGANTAVVLASADFAEGIRRAFVLDASLGVVGAAIAVLALRGDEPA</sequence>
<feature type="transmembrane region" description="Helical" evidence="7">
    <location>
        <begin position="271"/>
        <end position="292"/>
    </location>
</feature>
<feature type="transmembrane region" description="Helical" evidence="7">
    <location>
        <begin position="304"/>
        <end position="325"/>
    </location>
</feature>